<dbReference type="InterPro" id="IPR016181">
    <property type="entry name" value="Acyl_CoA_acyltransferase"/>
</dbReference>
<reference evidence="3" key="1">
    <citation type="submission" date="2022-05" db="EMBL/GenBank/DDBJ databases">
        <title>Complete genome sequence of toluene-degrading Gulosibacter sediminis strain ACHW.36C.</title>
        <authorList>
            <person name="Wai A.C."/>
            <person name="Lai G.K."/>
            <person name="Griffin S.D."/>
            <person name="Leung F.C."/>
        </authorList>
    </citation>
    <scope>NUCLEOTIDE SEQUENCE [LARGE SCALE GENOMIC DNA]</scope>
    <source>
        <strain evidence="3">ACHW.36C</strain>
    </source>
</reference>
<evidence type="ECO:0000259" key="2">
    <source>
        <dbReference type="PROSITE" id="PS51729"/>
    </source>
</evidence>
<name>A0ABY4N0B0_9MICO</name>
<dbReference type="EMBL" id="CP097160">
    <property type="protein sequence ID" value="UQN14668.1"/>
    <property type="molecule type" value="Genomic_DNA"/>
</dbReference>
<dbReference type="Gene3D" id="3.40.630.30">
    <property type="match status" value="1"/>
</dbReference>
<dbReference type="CDD" id="cd04301">
    <property type="entry name" value="NAT_SF"/>
    <property type="match status" value="1"/>
</dbReference>
<dbReference type="Pfam" id="PF14542">
    <property type="entry name" value="Acetyltransf_CG"/>
    <property type="match status" value="1"/>
</dbReference>
<evidence type="ECO:0000313" key="3">
    <source>
        <dbReference type="EMBL" id="UQN14668.1"/>
    </source>
</evidence>
<dbReference type="InterPro" id="IPR000182">
    <property type="entry name" value="GNAT_dom"/>
</dbReference>
<feature type="domain" description="N-acetyltransferase" evidence="1">
    <location>
        <begin position="1"/>
        <end position="96"/>
    </location>
</feature>
<organism evidence="3">
    <name type="scientific">Gulosibacter sediminis</name>
    <dbReference type="NCBI Taxonomy" id="1729695"/>
    <lineage>
        <taxon>Bacteria</taxon>
        <taxon>Bacillati</taxon>
        <taxon>Actinomycetota</taxon>
        <taxon>Actinomycetes</taxon>
        <taxon>Micrococcales</taxon>
        <taxon>Microbacteriaceae</taxon>
        <taxon>Gulosibacter</taxon>
    </lineage>
</organism>
<sequence length="96" mass="10869">MSDAYTVTHEPDNERYALYLDDEVAGFAHYTETEHELVFDHTVVDPDHRGAGVASELVKSALDDVRDNSTKRVVPACSYVQAWIARHEDYSALTQR</sequence>
<dbReference type="InterPro" id="IPR045057">
    <property type="entry name" value="Gcn5-rel_NAT"/>
</dbReference>
<evidence type="ECO:0000259" key="1">
    <source>
        <dbReference type="PROSITE" id="PS51186"/>
    </source>
</evidence>
<gene>
    <name evidence="3" type="ORF">M3M28_11595</name>
</gene>
<dbReference type="PROSITE" id="PS51729">
    <property type="entry name" value="GNAT_YJDJ"/>
    <property type="match status" value="1"/>
</dbReference>
<proteinExistence type="predicted"/>
<dbReference type="PROSITE" id="PS51186">
    <property type="entry name" value="GNAT"/>
    <property type="match status" value="1"/>
</dbReference>
<feature type="domain" description="N-acetyltransferase" evidence="2">
    <location>
        <begin position="8"/>
        <end position="95"/>
    </location>
</feature>
<dbReference type="PANTHER" id="PTHR31435">
    <property type="entry name" value="PROTEIN NATD1"/>
    <property type="match status" value="1"/>
</dbReference>
<dbReference type="PANTHER" id="PTHR31435:SF10">
    <property type="entry name" value="BSR4717 PROTEIN"/>
    <property type="match status" value="1"/>
</dbReference>
<dbReference type="InterPro" id="IPR031165">
    <property type="entry name" value="GNAT_YJDJ"/>
</dbReference>
<dbReference type="SUPFAM" id="SSF55729">
    <property type="entry name" value="Acyl-CoA N-acyltransferases (Nat)"/>
    <property type="match status" value="1"/>
</dbReference>
<accession>A0ABY4N0B0</accession>
<protein>
    <submittedName>
        <fullName evidence="3">N-acetyltransferase</fullName>
    </submittedName>
</protein>